<evidence type="ECO:0000256" key="1">
    <source>
        <dbReference type="SAM" id="MobiDB-lite"/>
    </source>
</evidence>
<comment type="caution">
    <text evidence="3">The sequence shown here is derived from an EMBL/GenBank/DDBJ whole genome shotgun (WGS) entry which is preliminary data.</text>
</comment>
<evidence type="ECO:0000256" key="2">
    <source>
        <dbReference type="SAM" id="Phobius"/>
    </source>
</evidence>
<feature type="region of interest" description="Disordered" evidence="1">
    <location>
        <begin position="325"/>
        <end position="347"/>
    </location>
</feature>
<name>A0A9P4RB15_9PLEO</name>
<feature type="compositionally biased region" description="Low complexity" evidence="1">
    <location>
        <begin position="325"/>
        <end position="336"/>
    </location>
</feature>
<dbReference type="AlphaFoldDB" id="A0A9P4RB15"/>
<keyword evidence="2" id="KW-1133">Transmembrane helix</keyword>
<dbReference type="Proteomes" id="UP000799444">
    <property type="component" value="Unassembled WGS sequence"/>
</dbReference>
<gene>
    <name evidence="3" type="ORF">EJ04DRAFT_518878</name>
</gene>
<feature type="transmembrane region" description="Helical" evidence="2">
    <location>
        <begin position="18"/>
        <end position="39"/>
    </location>
</feature>
<keyword evidence="4" id="KW-1185">Reference proteome</keyword>
<dbReference type="EMBL" id="ML996101">
    <property type="protein sequence ID" value="KAF2740077.1"/>
    <property type="molecule type" value="Genomic_DNA"/>
</dbReference>
<organism evidence="3 4">
    <name type="scientific">Polyplosphaeria fusca</name>
    <dbReference type="NCBI Taxonomy" id="682080"/>
    <lineage>
        <taxon>Eukaryota</taxon>
        <taxon>Fungi</taxon>
        <taxon>Dikarya</taxon>
        <taxon>Ascomycota</taxon>
        <taxon>Pezizomycotina</taxon>
        <taxon>Dothideomycetes</taxon>
        <taxon>Pleosporomycetidae</taxon>
        <taxon>Pleosporales</taxon>
        <taxon>Tetraplosphaeriaceae</taxon>
        <taxon>Polyplosphaeria</taxon>
    </lineage>
</organism>
<keyword evidence="2" id="KW-0812">Transmembrane</keyword>
<sequence length="347" mass="38323">MAYQLINPLLNIAPGPSILANPIFVAGTTSLITTLAILVGTGNVGLRNSIEGVKTNVQYYLGPPIPTTFDSKIHDKEADSLLYSFDIYPDMSSRKDRFGDIVVQHEEVLAREAEELLAAKAEEQDNLIFYVINVLGENVPSYVDFAVKRYLDQLFPRNTAQSGQLSDWDYTVVFASSIVLWFFLLLGLYKLGVSVALWWLSPPAPVNRPDSGPTTADEGEDLRSFKEWMGIVIDNLHVALKRQEGLSSKTLTQVREEMALVHESVSVFKAKREVALQALKTLTFVDTDAKSALAQRSEAFEDGDDLEAMVHAVLVTMVSQLNKTPAPIGRPRPGAAMYHGRGGYHHS</sequence>
<proteinExistence type="predicted"/>
<protein>
    <submittedName>
        <fullName evidence="3">Uncharacterized protein</fullName>
    </submittedName>
</protein>
<evidence type="ECO:0000313" key="3">
    <source>
        <dbReference type="EMBL" id="KAF2740077.1"/>
    </source>
</evidence>
<reference evidence="3" key="1">
    <citation type="journal article" date="2020" name="Stud. Mycol.">
        <title>101 Dothideomycetes genomes: a test case for predicting lifestyles and emergence of pathogens.</title>
        <authorList>
            <person name="Haridas S."/>
            <person name="Albert R."/>
            <person name="Binder M."/>
            <person name="Bloem J."/>
            <person name="Labutti K."/>
            <person name="Salamov A."/>
            <person name="Andreopoulos B."/>
            <person name="Baker S."/>
            <person name="Barry K."/>
            <person name="Bills G."/>
            <person name="Bluhm B."/>
            <person name="Cannon C."/>
            <person name="Castanera R."/>
            <person name="Culley D."/>
            <person name="Daum C."/>
            <person name="Ezra D."/>
            <person name="Gonzalez J."/>
            <person name="Henrissat B."/>
            <person name="Kuo A."/>
            <person name="Liang C."/>
            <person name="Lipzen A."/>
            <person name="Lutzoni F."/>
            <person name="Magnuson J."/>
            <person name="Mondo S."/>
            <person name="Nolan M."/>
            <person name="Ohm R."/>
            <person name="Pangilinan J."/>
            <person name="Park H.-J."/>
            <person name="Ramirez L."/>
            <person name="Alfaro M."/>
            <person name="Sun H."/>
            <person name="Tritt A."/>
            <person name="Yoshinaga Y."/>
            <person name="Zwiers L.-H."/>
            <person name="Turgeon B."/>
            <person name="Goodwin S."/>
            <person name="Spatafora J."/>
            <person name="Crous P."/>
            <person name="Grigoriev I."/>
        </authorList>
    </citation>
    <scope>NUCLEOTIDE SEQUENCE</scope>
    <source>
        <strain evidence="3">CBS 125425</strain>
    </source>
</reference>
<evidence type="ECO:0000313" key="4">
    <source>
        <dbReference type="Proteomes" id="UP000799444"/>
    </source>
</evidence>
<feature type="transmembrane region" description="Helical" evidence="2">
    <location>
        <begin position="178"/>
        <end position="200"/>
    </location>
</feature>
<keyword evidence="2" id="KW-0472">Membrane</keyword>
<accession>A0A9P4RB15</accession>